<dbReference type="InterPro" id="IPR029035">
    <property type="entry name" value="DHS-like_NAD/FAD-binding_dom"/>
</dbReference>
<dbReference type="GO" id="GO:0046872">
    <property type="term" value="F:metal ion binding"/>
    <property type="evidence" value="ECO:0007669"/>
    <property type="project" value="UniProtKB-KW"/>
</dbReference>
<keyword evidence="2" id="KW-0808">Transferase</keyword>
<evidence type="ECO:0000313" key="6">
    <source>
        <dbReference type="EMBL" id="OOS24718.1"/>
    </source>
</evidence>
<keyword evidence="4" id="KW-0862">Zinc</keyword>
<dbReference type="STRING" id="470453.B0680_04670"/>
<name>A0A1T0CQS6_9GAMM</name>
<feature type="binding site" evidence="4">
    <location>
        <position position="134"/>
    </location>
    <ligand>
        <name>Zn(2+)</name>
        <dbReference type="ChEBI" id="CHEBI:29105"/>
    </ligand>
</feature>
<evidence type="ECO:0000256" key="4">
    <source>
        <dbReference type="PROSITE-ProRule" id="PRU00236"/>
    </source>
</evidence>
<protein>
    <recommendedName>
        <fullName evidence="1">protein acetyllysine N-acetyltransferase</fullName>
        <ecNumber evidence="1">2.3.1.286</ecNumber>
    </recommendedName>
</protein>
<keyword evidence="4" id="KW-0479">Metal-binding</keyword>
<feature type="binding site" evidence="4">
    <location>
        <position position="165"/>
    </location>
    <ligand>
        <name>Zn(2+)</name>
        <dbReference type="ChEBI" id="CHEBI:29105"/>
    </ligand>
</feature>
<reference evidence="6 7" key="1">
    <citation type="submission" date="2017-02" db="EMBL/GenBank/DDBJ databases">
        <title>Draft genome sequence of Moraxella pluranimalium CCUG 54913T type strain.</title>
        <authorList>
            <person name="Salva-Serra F."/>
            <person name="Engstrom-Jakobsson H."/>
            <person name="Thorell K."/>
            <person name="Jaen-Luchoro D."/>
            <person name="Gonzales-Siles L."/>
            <person name="Karlsson R."/>
            <person name="Yazdan S."/>
            <person name="Boulund F."/>
            <person name="Johnning A."/>
            <person name="Engstrand L."/>
            <person name="Kristiansson E."/>
            <person name="Moore E."/>
        </authorList>
    </citation>
    <scope>NUCLEOTIDE SEQUENCE [LARGE SCALE GENOMIC DNA]</scope>
    <source>
        <strain evidence="6 7">CCUG 54913</strain>
    </source>
</reference>
<evidence type="ECO:0000256" key="1">
    <source>
        <dbReference type="ARBA" id="ARBA00012928"/>
    </source>
</evidence>
<dbReference type="SUPFAM" id="SSF52467">
    <property type="entry name" value="DHS-like NAD/FAD-binding domain"/>
    <property type="match status" value="1"/>
</dbReference>
<dbReference type="InterPro" id="IPR026591">
    <property type="entry name" value="Sirtuin_cat_small_dom_sf"/>
</dbReference>
<keyword evidence="3" id="KW-0520">NAD</keyword>
<evidence type="ECO:0000256" key="2">
    <source>
        <dbReference type="ARBA" id="ARBA00022679"/>
    </source>
</evidence>
<feature type="binding site" evidence="4">
    <location>
        <position position="168"/>
    </location>
    <ligand>
        <name>Zn(2+)</name>
        <dbReference type="ChEBI" id="CHEBI:29105"/>
    </ligand>
</feature>
<gene>
    <name evidence="6" type="ORF">B0680_04670</name>
</gene>
<proteinExistence type="predicted"/>
<sequence>MEQIKTLLQSADSLIISAGAGMGVDSGLPDFRGNSGMWQAYPELGRQQMDFASIANPQAFAENPRLAWGFYGHRLALYRKTMPHAGFECLLKIAEHLDLPYFVFTSNVDGQFVKAGFDPERIYECHGSIHHLQCTKPCCDEIWTADIEPVIDNEKCLWLGELPSCPHCGSLARPNILMFGDWHWIGARSDEQESRLQQFLDKHQNPVVIEMGAGVAIPTVRRFGERFAPNLIRINPRDHALPARGGISLPMGAKAGVEMIWQSLIG</sequence>
<evidence type="ECO:0000256" key="3">
    <source>
        <dbReference type="ARBA" id="ARBA00023027"/>
    </source>
</evidence>
<dbReference type="AlphaFoldDB" id="A0A1T0CQS6"/>
<feature type="binding site" evidence="4">
    <location>
        <position position="139"/>
    </location>
    <ligand>
        <name>Zn(2+)</name>
        <dbReference type="ChEBI" id="CHEBI:29105"/>
    </ligand>
</feature>
<dbReference type="Gene3D" id="3.40.50.1220">
    <property type="entry name" value="TPP-binding domain"/>
    <property type="match status" value="1"/>
</dbReference>
<dbReference type="RefSeq" id="WP_078253898.1">
    <property type="nucleotide sequence ID" value="NZ_MUYU01000009.1"/>
</dbReference>
<dbReference type="Pfam" id="PF02146">
    <property type="entry name" value="SIR2"/>
    <property type="match status" value="1"/>
</dbReference>
<dbReference type="EMBL" id="MUYU01000009">
    <property type="protein sequence ID" value="OOS24718.1"/>
    <property type="molecule type" value="Genomic_DNA"/>
</dbReference>
<feature type="active site" description="Proton acceptor" evidence="4">
    <location>
        <position position="126"/>
    </location>
</feature>
<evidence type="ECO:0000259" key="5">
    <source>
        <dbReference type="PROSITE" id="PS50305"/>
    </source>
</evidence>
<dbReference type="PROSITE" id="PS50305">
    <property type="entry name" value="SIRTUIN"/>
    <property type="match status" value="1"/>
</dbReference>
<evidence type="ECO:0000313" key="7">
    <source>
        <dbReference type="Proteomes" id="UP000189800"/>
    </source>
</evidence>
<dbReference type="GO" id="GO:0017136">
    <property type="term" value="F:histone deacetylase activity, NAD-dependent"/>
    <property type="evidence" value="ECO:0007669"/>
    <property type="project" value="TreeGrafter"/>
</dbReference>
<keyword evidence="7" id="KW-1185">Reference proteome</keyword>
<dbReference type="InterPro" id="IPR026590">
    <property type="entry name" value="Ssirtuin_cat_dom"/>
</dbReference>
<dbReference type="OrthoDB" id="9800582at2"/>
<feature type="domain" description="Deacetylase sirtuin-type" evidence="5">
    <location>
        <begin position="1"/>
        <end position="266"/>
    </location>
</feature>
<comment type="caution">
    <text evidence="6">The sequence shown here is derived from an EMBL/GenBank/DDBJ whole genome shotgun (WGS) entry which is preliminary data.</text>
</comment>
<accession>A0A1T0CQS6</accession>
<organism evidence="6 7">
    <name type="scientific">Moraxella pluranimalium</name>
    <dbReference type="NCBI Taxonomy" id="470453"/>
    <lineage>
        <taxon>Bacteria</taxon>
        <taxon>Pseudomonadati</taxon>
        <taxon>Pseudomonadota</taxon>
        <taxon>Gammaproteobacteria</taxon>
        <taxon>Moraxellales</taxon>
        <taxon>Moraxellaceae</taxon>
        <taxon>Moraxella</taxon>
    </lineage>
</organism>
<dbReference type="Proteomes" id="UP000189800">
    <property type="component" value="Unassembled WGS sequence"/>
</dbReference>
<dbReference type="InterPro" id="IPR003000">
    <property type="entry name" value="Sirtuin"/>
</dbReference>
<dbReference type="GO" id="GO:0070403">
    <property type="term" value="F:NAD+ binding"/>
    <property type="evidence" value="ECO:0007669"/>
    <property type="project" value="InterPro"/>
</dbReference>
<dbReference type="PANTHER" id="PTHR11085">
    <property type="entry name" value="NAD-DEPENDENT PROTEIN DEACYLASE SIRTUIN-5, MITOCHONDRIAL-RELATED"/>
    <property type="match status" value="1"/>
</dbReference>
<dbReference type="InterPro" id="IPR050134">
    <property type="entry name" value="NAD-dep_sirtuin_deacylases"/>
</dbReference>
<dbReference type="EC" id="2.3.1.286" evidence="1"/>
<dbReference type="Gene3D" id="3.30.1600.10">
    <property type="entry name" value="SIR2/SIRT2 'Small Domain"/>
    <property type="match status" value="1"/>
</dbReference>
<dbReference type="PANTHER" id="PTHR11085:SF10">
    <property type="entry name" value="NAD-DEPENDENT PROTEIN DEACYLASE SIRTUIN-5, MITOCHONDRIAL-RELATED"/>
    <property type="match status" value="1"/>
</dbReference>